<dbReference type="OrthoDB" id="2293135at2"/>
<reference evidence="2 4" key="2">
    <citation type="submission" date="2013-03" db="EMBL/GenBank/DDBJ databases">
        <title>The Genome Sequence of Enterococcus malodoratus ATCC_43197 (PacBio/Illumina hybrid assembly).</title>
        <authorList>
            <consortium name="The Broad Institute Genomics Platform"/>
            <consortium name="The Broad Institute Genome Sequencing Center for Infectious Disease"/>
            <person name="Earl A."/>
            <person name="Russ C."/>
            <person name="Gilmore M."/>
            <person name="Surin D."/>
            <person name="Walker B."/>
            <person name="Young S."/>
            <person name="Zeng Q."/>
            <person name="Gargeya S."/>
            <person name="Fitzgerald M."/>
            <person name="Haas B."/>
            <person name="Abouelleil A."/>
            <person name="Allen A.W."/>
            <person name="Alvarado L."/>
            <person name="Arachchi H.M."/>
            <person name="Berlin A.M."/>
            <person name="Chapman S.B."/>
            <person name="Gainer-Dewar J."/>
            <person name="Goldberg J."/>
            <person name="Griggs A."/>
            <person name="Gujja S."/>
            <person name="Hansen M."/>
            <person name="Howarth C."/>
            <person name="Imamovic A."/>
            <person name="Ireland A."/>
            <person name="Larimer J."/>
            <person name="McCowan C."/>
            <person name="Murphy C."/>
            <person name="Pearson M."/>
            <person name="Poon T.W."/>
            <person name="Priest M."/>
            <person name="Roberts A."/>
            <person name="Saif S."/>
            <person name="Shea T."/>
            <person name="Sisk P."/>
            <person name="Sykes S."/>
            <person name="Wortman J."/>
            <person name="Nusbaum C."/>
            <person name="Birren B."/>
        </authorList>
    </citation>
    <scope>NUCLEOTIDE SEQUENCE [LARGE SCALE GENOMIC DNA]</scope>
    <source>
        <strain evidence="2 4">ATCC 43197</strain>
    </source>
</reference>
<dbReference type="Proteomes" id="UP000013783">
    <property type="component" value="Unassembled WGS sequence"/>
</dbReference>
<evidence type="ECO:0008006" key="5">
    <source>
        <dbReference type="Google" id="ProtNLM"/>
    </source>
</evidence>
<evidence type="ECO:0000313" key="2">
    <source>
        <dbReference type="EMBL" id="EOT69723.1"/>
    </source>
</evidence>
<dbReference type="EMBL" id="AJAK01000032">
    <property type="protein sequence ID" value="EOH71587.1"/>
    <property type="molecule type" value="Genomic_DNA"/>
</dbReference>
<keyword evidence="4" id="KW-1185">Reference proteome</keyword>
<name>R2NHL5_9ENTE</name>
<dbReference type="eggNOG" id="ENOG502ZDKE">
    <property type="taxonomic scope" value="Bacteria"/>
</dbReference>
<dbReference type="Proteomes" id="UP000014148">
    <property type="component" value="Unassembled WGS sequence"/>
</dbReference>
<evidence type="ECO:0000313" key="4">
    <source>
        <dbReference type="Proteomes" id="UP000014148"/>
    </source>
</evidence>
<dbReference type="EMBL" id="ASWA01000002">
    <property type="protein sequence ID" value="EOT69723.1"/>
    <property type="molecule type" value="Genomic_DNA"/>
</dbReference>
<protein>
    <recommendedName>
        <fullName evidence="5">YjcQ protein</fullName>
    </recommendedName>
</protein>
<dbReference type="AlphaFoldDB" id="R2NHL5"/>
<dbReference type="RefSeq" id="WP_010743307.1">
    <property type="nucleotide sequence ID" value="NZ_KB946253.1"/>
</dbReference>
<evidence type="ECO:0000313" key="3">
    <source>
        <dbReference type="Proteomes" id="UP000013783"/>
    </source>
</evidence>
<organism evidence="1 3">
    <name type="scientific">Enterococcus malodoratus ATCC 43197</name>
    <dbReference type="NCBI Taxonomy" id="1158601"/>
    <lineage>
        <taxon>Bacteria</taxon>
        <taxon>Bacillati</taxon>
        <taxon>Bacillota</taxon>
        <taxon>Bacilli</taxon>
        <taxon>Lactobacillales</taxon>
        <taxon>Enterococcaceae</taxon>
        <taxon>Enterococcus</taxon>
    </lineage>
</organism>
<accession>R2NHL5</accession>
<gene>
    <name evidence="2" type="ORF">I585_01190</name>
    <name evidence="1" type="ORF">UAI_04543</name>
</gene>
<sequence length="128" mass="14571">MNYFNIYKLILDTINNSRPSNFQELLDLIDSSDEVSQIRKDLGDRSSIDFLQEITANLIEDGLVKGRTTGYMDGTLFDIEGLSTSGYLYLEQTKKVGVWDKIKKYAIEEGLEPTPKNISKLIARVAWD</sequence>
<reference evidence="1 3" key="1">
    <citation type="submission" date="2013-02" db="EMBL/GenBank/DDBJ databases">
        <title>The Genome Sequence of Enterococcus malodoratus ATCC_43197.</title>
        <authorList>
            <consortium name="The Broad Institute Genome Sequencing Platform"/>
            <consortium name="The Broad Institute Genome Sequencing Center for Infectious Disease"/>
            <person name="Earl A.M."/>
            <person name="Gilmore M.S."/>
            <person name="Lebreton F."/>
            <person name="Walker B."/>
            <person name="Young S.K."/>
            <person name="Zeng Q."/>
            <person name="Gargeya S."/>
            <person name="Fitzgerald M."/>
            <person name="Haas B."/>
            <person name="Abouelleil A."/>
            <person name="Alvarado L."/>
            <person name="Arachchi H.M."/>
            <person name="Berlin A.M."/>
            <person name="Chapman S.B."/>
            <person name="Dewar J."/>
            <person name="Goldberg J."/>
            <person name="Griggs A."/>
            <person name="Gujja S."/>
            <person name="Hansen M."/>
            <person name="Howarth C."/>
            <person name="Imamovic A."/>
            <person name="Larimer J."/>
            <person name="McCowan C."/>
            <person name="Murphy C."/>
            <person name="Neiman D."/>
            <person name="Pearson M."/>
            <person name="Priest M."/>
            <person name="Roberts A."/>
            <person name="Saif S."/>
            <person name="Shea T."/>
            <person name="Sisk P."/>
            <person name="Sykes S."/>
            <person name="Wortman J."/>
            <person name="Nusbaum C."/>
            <person name="Birren B."/>
        </authorList>
    </citation>
    <scope>NUCLEOTIDE SEQUENCE [LARGE SCALE GENOMIC DNA]</scope>
    <source>
        <strain evidence="1 3">ATCC 43197</strain>
    </source>
</reference>
<proteinExistence type="predicted"/>
<comment type="caution">
    <text evidence="1">The sequence shown here is derived from an EMBL/GenBank/DDBJ whole genome shotgun (WGS) entry which is preliminary data.</text>
</comment>
<dbReference type="PATRIC" id="fig|1158601.3.peg.4503"/>
<evidence type="ECO:0000313" key="1">
    <source>
        <dbReference type="EMBL" id="EOH71587.1"/>
    </source>
</evidence>